<dbReference type="InterPro" id="IPR035437">
    <property type="entry name" value="SNase_OB-fold_sf"/>
</dbReference>
<dbReference type="Proteomes" id="UP000094008">
    <property type="component" value="Unassembled WGS sequence"/>
</dbReference>
<dbReference type="AlphaFoldDB" id="A0A1A0VU35"/>
<evidence type="ECO:0000313" key="2">
    <source>
        <dbReference type="EMBL" id="OBB86795.1"/>
    </source>
</evidence>
<name>A0A1A0VU35_MYCPR</name>
<dbReference type="InterPro" id="IPR016071">
    <property type="entry name" value="Staphylococal_nuclease_OB-fold"/>
</dbReference>
<dbReference type="SMART" id="SM00318">
    <property type="entry name" value="SNc"/>
    <property type="match status" value="1"/>
</dbReference>
<evidence type="ECO:0000259" key="1">
    <source>
        <dbReference type="PROSITE" id="PS50830"/>
    </source>
</evidence>
<sequence>MLALGCCLLVPSCAPIVGNADPTGGSNAAVVRVVDGDTVDIRHDDRGRLRIRILGINAPETHKRGWTVGCGGPEASSWANAFLPVGQHVSMATDPTQAPTDRYGRTLSYLDLPDGRDFSVESVRAGMSQVATYGKRPIQRFEALTAAENEAKNLHAGLWGPPCFGATESVPE</sequence>
<dbReference type="Pfam" id="PF00565">
    <property type="entry name" value="SNase"/>
    <property type="match status" value="1"/>
</dbReference>
<dbReference type="PROSITE" id="PS50830">
    <property type="entry name" value="TNASE_3"/>
    <property type="match status" value="1"/>
</dbReference>
<dbReference type="Gene3D" id="2.40.50.90">
    <property type="match status" value="1"/>
</dbReference>
<protein>
    <recommendedName>
        <fullName evidence="1">TNase-like domain-containing protein</fullName>
    </recommendedName>
</protein>
<gene>
    <name evidence="2" type="ORF">A5779_00210</name>
</gene>
<accession>A0A1A0VU35</accession>
<dbReference type="SUPFAM" id="SSF50199">
    <property type="entry name" value="Staphylococcal nuclease"/>
    <property type="match status" value="1"/>
</dbReference>
<proteinExistence type="predicted"/>
<dbReference type="RefSeq" id="WP_064885482.1">
    <property type="nucleotide sequence ID" value="NZ_LZSY01000130.1"/>
</dbReference>
<organism evidence="2 3">
    <name type="scientific">Mycolicibacterium peregrinum</name>
    <name type="common">Mycobacterium peregrinum</name>
    <dbReference type="NCBI Taxonomy" id="43304"/>
    <lineage>
        <taxon>Bacteria</taxon>
        <taxon>Bacillati</taxon>
        <taxon>Actinomycetota</taxon>
        <taxon>Actinomycetes</taxon>
        <taxon>Mycobacteriales</taxon>
        <taxon>Mycobacteriaceae</taxon>
        <taxon>Mycolicibacterium</taxon>
    </lineage>
</organism>
<evidence type="ECO:0000313" key="3">
    <source>
        <dbReference type="Proteomes" id="UP000094008"/>
    </source>
</evidence>
<reference evidence="3" key="1">
    <citation type="submission" date="2016-06" db="EMBL/GenBank/DDBJ databases">
        <authorList>
            <person name="Sutton G."/>
            <person name="Brinkac L."/>
            <person name="Sanka R."/>
            <person name="Adams M."/>
            <person name="Lau E."/>
            <person name="Mehaffy C."/>
            <person name="Tameris M."/>
            <person name="Hatherill M."/>
            <person name="Hanekom W."/>
            <person name="Mahomed H."/>
            <person name="Mcshane H."/>
        </authorList>
    </citation>
    <scope>NUCLEOTIDE SEQUENCE [LARGE SCALE GENOMIC DNA]</scope>
    <source>
        <strain evidence="3">852002-10433_SCH5171157</strain>
    </source>
</reference>
<feature type="domain" description="TNase-like" evidence="1">
    <location>
        <begin position="24"/>
        <end position="161"/>
    </location>
</feature>
<dbReference type="EMBL" id="LZSY01000130">
    <property type="protein sequence ID" value="OBB86795.1"/>
    <property type="molecule type" value="Genomic_DNA"/>
</dbReference>
<comment type="caution">
    <text evidence="2">The sequence shown here is derived from an EMBL/GenBank/DDBJ whole genome shotgun (WGS) entry which is preliminary data.</text>
</comment>